<dbReference type="InterPro" id="IPR011040">
    <property type="entry name" value="Sialidase"/>
</dbReference>
<dbReference type="Pfam" id="PF13088">
    <property type="entry name" value="BNR_2"/>
    <property type="match status" value="2"/>
</dbReference>
<protein>
    <submittedName>
        <fullName evidence="2">Neuraminidase (Sialidase)-like protein</fullName>
    </submittedName>
</protein>
<gene>
    <name evidence="2" type="ordered locus">Acid_2658</name>
</gene>
<dbReference type="SUPFAM" id="SSF50939">
    <property type="entry name" value="Sialidases"/>
    <property type="match status" value="1"/>
</dbReference>
<dbReference type="STRING" id="234267.Acid_2658"/>
<dbReference type="PANTHER" id="PTHR43752">
    <property type="entry name" value="BNR/ASP-BOX REPEAT FAMILY PROTEIN"/>
    <property type="match status" value="1"/>
</dbReference>
<dbReference type="CAZy" id="GH33">
    <property type="family name" value="Glycoside Hydrolase Family 33"/>
</dbReference>
<dbReference type="eggNOG" id="COG4409">
    <property type="taxonomic scope" value="Bacteria"/>
</dbReference>
<dbReference type="CDD" id="cd15482">
    <property type="entry name" value="Sialidase_non-viral"/>
    <property type="match status" value="1"/>
</dbReference>
<sequence precursor="true">MGQPILAAAAFQAASPFTLGTPPTARPSSKPLYALPQSGPTNRPWAFPAPPKSQLYILGPMRIFALFLCALACAAATPEYSGELIFPLEKWHNHSSSVVELPNGDLLVCWFHGSGELTADDVLIQAARWNHTTKQWSAPFTLADTPGFPETNPVLFLDSHQRLFFAWPLIVAHKWETALMKYRISTDYQQPSGPPKWEFQDNIVLIPKDIAALTKEFAGAEAAGTGPRADRAKKQIEHAEDEYFSRMGWFTRTHPLELPSGRILMPMYSDGYSYGIMAISDDGGYTWTASQPIVGEGCIQPSVVRKKDGSLVAYLRDNGPPPKRAHISYSKDDGVTWTRARDTEIPNPGTSLENIRLRNGNWIMVYNDLEQGRYSLVAAMSDDEGATWKWKRHLDGSPSGARTSQYHYPSVIQARDGAIHVTYSYFTPEGKAIKHVRFNEDWVKAGD</sequence>
<feature type="domain" description="Sialidase" evidence="1">
    <location>
        <begin position="250"/>
        <end position="421"/>
    </location>
</feature>
<organism evidence="2">
    <name type="scientific">Solibacter usitatus (strain Ellin6076)</name>
    <dbReference type="NCBI Taxonomy" id="234267"/>
    <lineage>
        <taxon>Bacteria</taxon>
        <taxon>Pseudomonadati</taxon>
        <taxon>Acidobacteriota</taxon>
        <taxon>Terriglobia</taxon>
        <taxon>Bryobacterales</taxon>
        <taxon>Solibacteraceae</taxon>
        <taxon>Candidatus Solibacter</taxon>
    </lineage>
</organism>
<dbReference type="AlphaFoldDB" id="Q024C9"/>
<accession>Q024C9</accession>
<dbReference type="HOGENOM" id="CLU_007128_1_0_0"/>
<dbReference type="PANTHER" id="PTHR43752:SF2">
    <property type="entry name" value="BNR_ASP-BOX REPEAT FAMILY PROTEIN"/>
    <property type="match status" value="1"/>
</dbReference>
<feature type="domain" description="Sialidase" evidence="1">
    <location>
        <begin position="104"/>
        <end position="188"/>
    </location>
</feature>
<dbReference type="eggNOG" id="COG4692">
    <property type="taxonomic scope" value="Bacteria"/>
</dbReference>
<dbReference type="InParanoid" id="Q024C9"/>
<proteinExistence type="predicted"/>
<evidence type="ECO:0000313" key="2">
    <source>
        <dbReference type="EMBL" id="ABJ83647.1"/>
    </source>
</evidence>
<reference evidence="2" key="1">
    <citation type="submission" date="2006-10" db="EMBL/GenBank/DDBJ databases">
        <title>Complete sequence of Solibacter usitatus Ellin6076.</title>
        <authorList>
            <consortium name="US DOE Joint Genome Institute"/>
            <person name="Copeland A."/>
            <person name="Lucas S."/>
            <person name="Lapidus A."/>
            <person name="Barry K."/>
            <person name="Detter J.C."/>
            <person name="Glavina del Rio T."/>
            <person name="Hammon N."/>
            <person name="Israni S."/>
            <person name="Dalin E."/>
            <person name="Tice H."/>
            <person name="Pitluck S."/>
            <person name="Thompson L.S."/>
            <person name="Brettin T."/>
            <person name="Bruce D."/>
            <person name="Han C."/>
            <person name="Tapia R."/>
            <person name="Gilna P."/>
            <person name="Schmutz J."/>
            <person name="Larimer F."/>
            <person name="Land M."/>
            <person name="Hauser L."/>
            <person name="Kyrpides N."/>
            <person name="Mikhailova N."/>
            <person name="Janssen P.H."/>
            <person name="Kuske C.R."/>
            <person name="Richardson P."/>
        </authorList>
    </citation>
    <scope>NUCLEOTIDE SEQUENCE</scope>
    <source>
        <strain evidence="2">Ellin6076</strain>
    </source>
</reference>
<dbReference type="KEGG" id="sus:Acid_2658"/>
<evidence type="ECO:0000259" key="1">
    <source>
        <dbReference type="Pfam" id="PF13088"/>
    </source>
</evidence>
<dbReference type="InterPro" id="IPR036278">
    <property type="entry name" value="Sialidase_sf"/>
</dbReference>
<dbReference type="Gene3D" id="2.120.10.10">
    <property type="match status" value="1"/>
</dbReference>
<dbReference type="EMBL" id="CP000473">
    <property type="protein sequence ID" value="ABJ83647.1"/>
    <property type="molecule type" value="Genomic_DNA"/>
</dbReference>
<name>Q024C9_SOLUE</name>